<evidence type="ECO:0000256" key="1">
    <source>
        <dbReference type="ARBA" id="ARBA00014901"/>
    </source>
</evidence>
<evidence type="ECO:0000256" key="3">
    <source>
        <dbReference type="ARBA" id="ARBA00022737"/>
    </source>
</evidence>
<keyword evidence="6" id="KW-1185">Reference proteome</keyword>
<dbReference type="InterPro" id="IPR019775">
    <property type="entry name" value="WD40_repeat_CS"/>
</dbReference>
<evidence type="ECO:0000256" key="2">
    <source>
        <dbReference type="ARBA" id="ARBA00022574"/>
    </source>
</evidence>
<organism evidence="6 7">
    <name type="scientific">Dinoponera quadriceps</name>
    <name type="common">South American ant</name>
    <dbReference type="NCBI Taxonomy" id="609295"/>
    <lineage>
        <taxon>Eukaryota</taxon>
        <taxon>Metazoa</taxon>
        <taxon>Ecdysozoa</taxon>
        <taxon>Arthropoda</taxon>
        <taxon>Hexapoda</taxon>
        <taxon>Insecta</taxon>
        <taxon>Pterygota</taxon>
        <taxon>Neoptera</taxon>
        <taxon>Endopterygota</taxon>
        <taxon>Hymenoptera</taxon>
        <taxon>Apocrita</taxon>
        <taxon>Aculeata</taxon>
        <taxon>Formicoidea</taxon>
        <taxon>Formicidae</taxon>
        <taxon>Ponerinae</taxon>
        <taxon>Ponerini</taxon>
        <taxon>Dinoponera</taxon>
    </lineage>
</organism>
<dbReference type="PROSITE" id="PS50294">
    <property type="entry name" value="WD_REPEATS_REGION"/>
    <property type="match status" value="2"/>
</dbReference>
<feature type="repeat" description="WD" evidence="4">
    <location>
        <begin position="427"/>
        <end position="459"/>
    </location>
</feature>
<feature type="repeat" description="WD" evidence="4">
    <location>
        <begin position="302"/>
        <end position="327"/>
    </location>
</feature>
<dbReference type="GeneID" id="106745816"/>
<dbReference type="InterPro" id="IPR036322">
    <property type="entry name" value="WD40_repeat_dom_sf"/>
</dbReference>
<evidence type="ECO:0000313" key="7">
    <source>
        <dbReference type="RefSeq" id="XP_014477253.1"/>
    </source>
</evidence>
<dbReference type="KEGG" id="dqu:106745816"/>
<accession>A0A6P3XGP8</accession>
<keyword evidence="3" id="KW-0677">Repeat</keyword>
<dbReference type="InterPro" id="IPR051242">
    <property type="entry name" value="WD-EF-hand_domain"/>
</dbReference>
<name>A0A6P3XGP8_DINQU</name>
<dbReference type="Gene3D" id="2.130.10.10">
    <property type="entry name" value="YVTN repeat-like/Quinoprotein amine dehydrogenase"/>
    <property type="match status" value="2"/>
</dbReference>
<proteinExistence type="predicted"/>
<dbReference type="PROSITE" id="PS00678">
    <property type="entry name" value="WD_REPEATS_1"/>
    <property type="match status" value="2"/>
</dbReference>
<dbReference type="RefSeq" id="XP_014477253.1">
    <property type="nucleotide sequence ID" value="XM_014621767.1"/>
</dbReference>
<dbReference type="PROSITE" id="PS50082">
    <property type="entry name" value="WD_REPEATS_2"/>
    <property type="match status" value="5"/>
</dbReference>
<dbReference type="PANTHER" id="PTHR44324:SF6">
    <property type="entry name" value="EF-HAND CALCIUM BINDING DOMAIN 8"/>
    <property type="match status" value="1"/>
</dbReference>
<dbReference type="InterPro" id="IPR015943">
    <property type="entry name" value="WD40/YVTN_repeat-like_dom_sf"/>
</dbReference>
<feature type="repeat" description="WD" evidence="4">
    <location>
        <begin position="338"/>
        <end position="379"/>
    </location>
</feature>
<dbReference type="CTD" id="26067056"/>
<evidence type="ECO:0000256" key="4">
    <source>
        <dbReference type="PROSITE-ProRule" id="PRU00221"/>
    </source>
</evidence>
<feature type="region of interest" description="Disordered" evidence="5">
    <location>
        <begin position="976"/>
        <end position="995"/>
    </location>
</feature>
<dbReference type="InterPro" id="IPR001680">
    <property type="entry name" value="WD40_rpt"/>
</dbReference>
<dbReference type="AlphaFoldDB" id="A0A6P3XGP8"/>
<dbReference type="SUPFAM" id="SSF50978">
    <property type="entry name" value="WD40 repeat-like"/>
    <property type="match status" value="3"/>
</dbReference>
<feature type="repeat" description="WD" evidence="4">
    <location>
        <begin position="787"/>
        <end position="819"/>
    </location>
</feature>
<protein>
    <recommendedName>
        <fullName evidence="1">WD repeat-containing protein on Y chromosome</fullName>
    </recommendedName>
</protein>
<dbReference type="Proteomes" id="UP000515204">
    <property type="component" value="Unplaced"/>
</dbReference>
<keyword evidence="2 4" id="KW-0853">WD repeat</keyword>
<evidence type="ECO:0000256" key="5">
    <source>
        <dbReference type="SAM" id="MobiDB-lite"/>
    </source>
</evidence>
<gene>
    <name evidence="7" type="primary">LOC106745816</name>
</gene>
<feature type="repeat" description="WD" evidence="4">
    <location>
        <begin position="486"/>
        <end position="520"/>
    </location>
</feature>
<dbReference type="Pfam" id="PF00400">
    <property type="entry name" value="WD40"/>
    <property type="match status" value="5"/>
</dbReference>
<evidence type="ECO:0000313" key="6">
    <source>
        <dbReference type="Proteomes" id="UP000515204"/>
    </source>
</evidence>
<dbReference type="PANTHER" id="PTHR44324">
    <property type="entry name" value="WD40 REPEAT DOMAIN 95"/>
    <property type="match status" value="1"/>
</dbReference>
<dbReference type="SMART" id="SM00320">
    <property type="entry name" value="WD40"/>
    <property type="match status" value="9"/>
</dbReference>
<sequence>MSFLFIGRSLDSSRKWNGNGIRRQKASKIDVKLDGKVTWDEFISYLLIEFQVQDISRKPQMLETPLTSLPKLLRSRHRTAVCRIVFYPEVLPDRSTSFQRGCYLTASTEGMINYWSLDLEYERTVQSKNPYLKVQATVITDMIVMPDVQVVCTSSTECDLRFYDVAAKKFDLRILISSLQNAVVCMYYCFSANINGISYILLGDTRGSVVVMAFSPVDRGPFKQYTERDTTILRYDEVIRGELSGLRVTEFRNMHTNWTSQVAYHESLRAFISCSQCEECSLCICDLTNVWRRYRFKVPTGMSCFAFCEESQVLVTGGPDCVVRIWNPFVPKKAKAALLGHRSTICALVIVNAGKRLYSLSKDRCIKVWELPSNNCIKTYNKLPSELSEHAPMTLIFNTLTRTMIIASVMIAILVCEPVINWEASDGRTHNKGVSCVLYNQLYSVIVSTGLDSRIIVWDPWLGHHLRMMTNAHGVIRYGQHVDVEVTAACFDDTEQFLLTGARDGSLKMWNFNTATCIRRTMIDYQCEITSVVWLENRIFCSGWNKQVVEVAATEFDVRKKWATSHSDDILCSAVRLPHILATGTYNGELILWTLETGQLFKKYNVIDVVRRCVEVTGTNAQKELRKSSSLDGSAANWRMKELTPCAHQESALNIVREIAVRAMIFLVAREVGPDVGTLLVALDSGLVQVWTHHPAAGFLAAFSVIHTVGDCATSLATDPENHFLVTGHSVGYIKVWLLSNYMRPDPPKVCMLQLRLQFPFLWKDKIDGRAKRATRGQAFPLLLSSVRAHTRGVTSLRMISSARIIVSGSADCTVRLWSYNGRYISTLGTFRDWSPILPTVPVGRYFEDYRLPADIRRIASSTTMKVLCGGMRQVQVEVEAEDAEVLREIPEEERQLLHGEALDPSILDAYYKSRAPSVTYRECLKLDNTLPHIPIYTHLPTYHLTLVEAQRTLLLGQKMELTKKVYLRRAMMPLRPNATTGGEETSVKAIPSPR</sequence>
<dbReference type="OrthoDB" id="5980302at2759"/>
<reference evidence="7" key="1">
    <citation type="submission" date="2025-08" db="UniProtKB">
        <authorList>
            <consortium name="RefSeq"/>
        </authorList>
    </citation>
    <scope>IDENTIFICATION</scope>
</reference>